<keyword evidence="1" id="KW-1133">Transmembrane helix</keyword>
<comment type="caution">
    <text evidence="2">The sequence shown here is derived from an EMBL/GenBank/DDBJ whole genome shotgun (WGS) entry which is preliminary data.</text>
</comment>
<name>A0ABM9VE34_9HYPH</name>
<evidence type="ECO:0000313" key="2">
    <source>
        <dbReference type="EMBL" id="CUX24256.1"/>
    </source>
</evidence>
<evidence type="ECO:0000313" key="3">
    <source>
        <dbReference type="Proteomes" id="UP000191812"/>
    </source>
</evidence>
<gene>
    <name evidence="2" type="ORF">AGR13a_Cc240037</name>
</gene>
<organism evidence="2 3">
    <name type="scientific">Agrobacterium genomosp. 13 str. CFBP 6927</name>
    <dbReference type="NCBI Taxonomy" id="1183428"/>
    <lineage>
        <taxon>Bacteria</taxon>
        <taxon>Pseudomonadati</taxon>
        <taxon>Pseudomonadota</taxon>
        <taxon>Alphaproteobacteria</taxon>
        <taxon>Hyphomicrobiales</taxon>
        <taxon>Rhizobiaceae</taxon>
        <taxon>Rhizobium/Agrobacterium group</taxon>
        <taxon>Agrobacterium</taxon>
        <taxon>Agrobacterium tumefaciens complex</taxon>
    </lineage>
</organism>
<keyword evidence="1" id="KW-0812">Transmembrane</keyword>
<sequence>MADDNNSLKIEFRGFKAHAVGRFTVSLVVAAISLGLSMAIVWGIDQFEGAPQMETTSK</sequence>
<reference evidence="2 3" key="1">
    <citation type="submission" date="2016-01" db="EMBL/GenBank/DDBJ databases">
        <authorList>
            <person name="Regsiter A."/>
            <person name="william w."/>
        </authorList>
    </citation>
    <scope>NUCLEOTIDE SEQUENCE [LARGE SCALE GENOMIC DNA]</scope>
    <source>
        <strain evidence="2 3">CFBP 6927</strain>
    </source>
</reference>
<proteinExistence type="predicted"/>
<keyword evidence="1" id="KW-0472">Membrane</keyword>
<feature type="transmembrane region" description="Helical" evidence="1">
    <location>
        <begin position="20"/>
        <end position="44"/>
    </location>
</feature>
<dbReference type="Proteomes" id="UP000191812">
    <property type="component" value="Unassembled WGS sequence"/>
</dbReference>
<dbReference type="RefSeq" id="WP_167377457.1">
    <property type="nucleotide sequence ID" value="NZ_LT009756.1"/>
</dbReference>
<protein>
    <submittedName>
        <fullName evidence="2">Uncharacterized protein</fullName>
    </submittedName>
</protein>
<keyword evidence="3" id="KW-1185">Reference proteome</keyword>
<dbReference type="EMBL" id="FBWH01000017">
    <property type="protein sequence ID" value="CUX24256.1"/>
    <property type="molecule type" value="Genomic_DNA"/>
</dbReference>
<accession>A0ABM9VE34</accession>
<evidence type="ECO:0000256" key="1">
    <source>
        <dbReference type="SAM" id="Phobius"/>
    </source>
</evidence>